<dbReference type="RefSeq" id="WP_136839364.1">
    <property type="nucleotide sequence ID" value="NZ_SWBR01000001.1"/>
</dbReference>
<evidence type="ECO:0000313" key="1">
    <source>
        <dbReference type="EMBL" id="TKC13243.1"/>
    </source>
</evidence>
<gene>
    <name evidence="1" type="ORF">FA048_06450</name>
</gene>
<dbReference type="AlphaFoldDB" id="A0A4U1CWG9"/>
<evidence type="ECO:0000313" key="2">
    <source>
        <dbReference type="Proteomes" id="UP000309488"/>
    </source>
</evidence>
<evidence type="ECO:0008006" key="3">
    <source>
        <dbReference type="Google" id="ProtNLM"/>
    </source>
</evidence>
<organism evidence="1 2">
    <name type="scientific">Pedobacter polaris</name>
    <dbReference type="NCBI Taxonomy" id="2571273"/>
    <lineage>
        <taxon>Bacteria</taxon>
        <taxon>Pseudomonadati</taxon>
        <taxon>Bacteroidota</taxon>
        <taxon>Sphingobacteriia</taxon>
        <taxon>Sphingobacteriales</taxon>
        <taxon>Sphingobacteriaceae</taxon>
        <taxon>Pedobacter</taxon>
    </lineage>
</organism>
<dbReference type="EMBL" id="SWBR01000001">
    <property type="protein sequence ID" value="TKC13243.1"/>
    <property type="molecule type" value="Genomic_DNA"/>
</dbReference>
<comment type="caution">
    <text evidence="1">The sequence shown here is derived from an EMBL/GenBank/DDBJ whole genome shotgun (WGS) entry which is preliminary data.</text>
</comment>
<accession>A0A4U1CWG9</accession>
<reference evidence="1 2" key="1">
    <citation type="submission" date="2019-04" db="EMBL/GenBank/DDBJ databases">
        <title>Pedobacter sp. RP-3-22 sp. nov., isolated from Arctic soil.</title>
        <authorList>
            <person name="Dahal R.H."/>
            <person name="Kim D.-U."/>
        </authorList>
    </citation>
    <scope>NUCLEOTIDE SEQUENCE [LARGE SCALE GENOMIC DNA]</scope>
    <source>
        <strain evidence="1 2">RP-3-22</strain>
    </source>
</reference>
<protein>
    <recommendedName>
        <fullName evidence="3">SPOR domain-containing protein</fullName>
    </recommendedName>
</protein>
<proteinExistence type="predicted"/>
<dbReference type="Proteomes" id="UP000309488">
    <property type="component" value="Unassembled WGS sequence"/>
</dbReference>
<sequence>MFCIEKSLGRFKNLLVFILFVGLGYANNCKAQSDTEYDEVSIFLNVQRVGALEIPALIRNEMAYLPVSDIFDFLQIKNVVSARLDSISGSFITPEAKFIIDKPNNRITYLDKVYDLKPDELIGTSTGLYLRSDYFGKIFGLNCTFNFRSLSIILNTEIELPVIREMRLVEMRSNLNRLKGTVKADTIIGRTYPLFHFGAADYSAFISKDNVGNAADARLSLGLGGVIAGGESNIVLNYHNNEPFDWTRQYFLWRLANNDNRIAKQILAGKVQGLSIASLYAPVLGVQVTNTPTTYRRSFGTYTLSNHTEPNWTVELYVNGVLASYVKADASGFYTFNVPLVYGNTLIKLRFYGPFGEERSSEQNISIPFNFLPKGEFEYNASAGFVQDNQDSRFARLSTNYGLNKRVSIGGGMEYLSSITTGKTIPFINTSVRVLSNLLFSAEYDHGVRSKALLSYNLPGGLQVEVNNIWYKKGQTAINNTFLEERKATLTLPIKSRHFSAYTRLSVQQVILPNINYILGDWLISGTFRKFSPSINSYIVAMEGGDPYLYSNFSLAIRLPKSIILTQQAQYEYVEKNLVGIKTALEKRVFKRGYLNAAYERNFRSDISNIEFGLRYDFSFAQAAISVRKMDNIVRYQQSVSGSLVYDRKSQYTSFNNYTSIGKGVIVMIPYLDLNGNNRREVDEPKVPGLNMRVNGGRIKQSVKDTTIQITDLEAYITYNIELDSSSFNNIAWQLRKKNYAVAIDPNVVKRIEVPVAVVGQVSGRVMLKNGNEEKGMGRLIIRLYNDKSILIGRTVSEVDGYFTYLGLFPGVYRAMIDSAQLKQLNLSASPILLPFTIIRNNEGSEVDGLTFTVTLKNQEHIENPVVKNVETRVDSTITKTATPVNKITTPLPTTSGITIQAAHFKSGNAFKAKTYLSRYNHTVILIPAEKYYYNVRIIGINNMQEAITLLKKIRMVGYPDAYILNRRSP</sequence>
<dbReference type="OrthoDB" id="1521722at2"/>
<name>A0A4U1CWG9_9SPHI</name>
<keyword evidence="2" id="KW-1185">Reference proteome</keyword>